<dbReference type="AlphaFoldDB" id="A0A383AT46"/>
<dbReference type="Pfam" id="PF00892">
    <property type="entry name" value="EamA"/>
    <property type="match status" value="1"/>
</dbReference>
<dbReference type="PANTHER" id="PTHR22911:SF6">
    <property type="entry name" value="SOLUTE CARRIER FAMILY 35 MEMBER G1"/>
    <property type="match status" value="1"/>
</dbReference>
<organism evidence="7">
    <name type="scientific">marine metagenome</name>
    <dbReference type="NCBI Taxonomy" id="408172"/>
    <lineage>
        <taxon>unclassified sequences</taxon>
        <taxon>metagenomes</taxon>
        <taxon>ecological metagenomes</taxon>
    </lineage>
</organism>
<feature type="transmembrane region" description="Helical" evidence="5">
    <location>
        <begin position="177"/>
        <end position="197"/>
    </location>
</feature>
<sequence>MSKNLLGILLMTLGMFSLSVNDIIYKNLTMNFPVWEAVFFRAFSGSIISLYLVYHSGLGSIKTKKPVRHFVRAFSAVGCVVLYIFGIKYLLLSENIAVAHSAPIIAALLAVPILGEKVGTHRILAIIIGFIGVLIIVKPGTEFFQLKSLLPIGSALFMASVYISTRSLMNTESSTSIVFYYSFALLFTSLIFFPSDFVIPDTFNLVLSLSLGIMGSMGHYFM</sequence>
<keyword evidence="4 5" id="KW-0472">Membrane</keyword>
<comment type="subcellular location">
    <subcellularLocation>
        <location evidence="1">Membrane</location>
        <topology evidence="1">Multi-pass membrane protein</topology>
    </subcellularLocation>
</comment>
<evidence type="ECO:0000256" key="5">
    <source>
        <dbReference type="SAM" id="Phobius"/>
    </source>
</evidence>
<proteinExistence type="predicted"/>
<keyword evidence="2 5" id="KW-0812">Transmembrane</keyword>
<feature type="transmembrane region" description="Helical" evidence="5">
    <location>
        <begin position="37"/>
        <end position="58"/>
    </location>
</feature>
<reference evidence="7" key="1">
    <citation type="submission" date="2018-05" db="EMBL/GenBank/DDBJ databases">
        <authorList>
            <person name="Lanie J.A."/>
            <person name="Ng W.-L."/>
            <person name="Kazmierczak K.M."/>
            <person name="Andrzejewski T.M."/>
            <person name="Davidsen T.M."/>
            <person name="Wayne K.J."/>
            <person name="Tettelin H."/>
            <person name="Glass J.I."/>
            <person name="Rusch D."/>
            <person name="Podicherti R."/>
            <person name="Tsui H.-C.T."/>
            <person name="Winkler M.E."/>
        </authorList>
    </citation>
    <scope>NUCLEOTIDE SEQUENCE</scope>
</reference>
<feature type="transmembrane region" description="Helical" evidence="5">
    <location>
        <begin position="122"/>
        <end position="140"/>
    </location>
</feature>
<feature type="transmembrane region" description="Helical" evidence="5">
    <location>
        <begin position="70"/>
        <end position="91"/>
    </location>
</feature>
<dbReference type="PANTHER" id="PTHR22911">
    <property type="entry name" value="ACYL-MALONYL CONDENSING ENZYME-RELATED"/>
    <property type="match status" value="1"/>
</dbReference>
<evidence type="ECO:0000256" key="3">
    <source>
        <dbReference type="ARBA" id="ARBA00022989"/>
    </source>
</evidence>
<protein>
    <recommendedName>
        <fullName evidence="6">EamA domain-containing protein</fullName>
    </recommendedName>
</protein>
<feature type="transmembrane region" description="Helical" evidence="5">
    <location>
        <begin position="146"/>
        <end position="165"/>
    </location>
</feature>
<feature type="non-terminal residue" evidence="7">
    <location>
        <position position="222"/>
    </location>
</feature>
<dbReference type="EMBL" id="UINC01194828">
    <property type="protein sequence ID" value="SVE11106.1"/>
    <property type="molecule type" value="Genomic_DNA"/>
</dbReference>
<dbReference type="SUPFAM" id="SSF103481">
    <property type="entry name" value="Multidrug resistance efflux transporter EmrE"/>
    <property type="match status" value="1"/>
</dbReference>
<dbReference type="GO" id="GO:0016020">
    <property type="term" value="C:membrane"/>
    <property type="evidence" value="ECO:0007669"/>
    <property type="project" value="UniProtKB-SubCell"/>
</dbReference>
<keyword evidence="3 5" id="KW-1133">Transmembrane helix</keyword>
<accession>A0A383AT46</accession>
<evidence type="ECO:0000256" key="4">
    <source>
        <dbReference type="ARBA" id="ARBA00023136"/>
    </source>
</evidence>
<feature type="domain" description="EamA" evidence="6">
    <location>
        <begin position="6"/>
        <end position="137"/>
    </location>
</feature>
<feature type="transmembrane region" description="Helical" evidence="5">
    <location>
        <begin position="97"/>
        <end position="115"/>
    </location>
</feature>
<dbReference type="InterPro" id="IPR037185">
    <property type="entry name" value="EmrE-like"/>
</dbReference>
<gene>
    <name evidence="7" type="ORF">METZ01_LOCUS463960</name>
</gene>
<name>A0A383AT46_9ZZZZ</name>
<evidence type="ECO:0000256" key="2">
    <source>
        <dbReference type="ARBA" id="ARBA00022692"/>
    </source>
</evidence>
<dbReference type="InterPro" id="IPR000620">
    <property type="entry name" value="EamA_dom"/>
</dbReference>
<evidence type="ECO:0000259" key="6">
    <source>
        <dbReference type="Pfam" id="PF00892"/>
    </source>
</evidence>
<evidence type="ECO:0000256" key="1">
    <source>
        <dbReference type="ARBA" id="ARBA00004141"/>
    </source>
</evidence>
<evidence type="ECO:0000313" key="7">
    <source>
        <dbReference type="EMBL" id="SVE11106.1"/>
    </source>
</evidence>